<dbReference type="EMBL" id="LKTS01000021">
    <property type="protein sequence ID" value="PKD18754.1"/>
    <property type="molecule type" value="Genomic_DNA"/>
</dbReference>
<gene>
    <name evidence="4" type="ORF">APR41_17670</name>
</gene>
<dbReference type="Pfam" id="PF00263">
    <property type="entry name" value="Secretin"/>
    <property type="match status" value="1"/>
</dbReference>
<evidence type="ECO:0000313" key="5">
    <source>
        <dbReference type="Proteomes" id="UP000232673"/>
    </source>
</evidence>
<evidence type="ECO:0000313" key="4">
    <source>
        <dbReference type="EMBL" id="PKD18754.1"/>
    </source>
</evidence>
<dbReference type="STRING" id="447422.SAMN05660903_03641"/>
<organism evidence="4 5">
    <name type="scientific">Salegentibacter salinarum</name>
    <dbReference type="NCBI Taxonomy" id="447422"/>
    <lineage>
        <taxon>Bacteria</taxon>
        <taxon>Pseudomonadati</taxon>
        <taxon>Bacteroidota</taxon>
        <taxon>Flavobacteriia</taxon>
        <taxon>Flavobacteriales</taxon>
        <taxon>Flavobacteriaceae</taxon>
        <taxon>Salegentibacter</taxon>
    </lineage>
</organism>
<evidence type="ECO:0000256" key="2">
    <source>
        <dbReference type="SAM" id="MobiDB-lite"/>
    </source>
</evidence>
<dbReference type="GO" id="GO:0009306">
    <property type="term" value="P:protein secretion"/>
    <property type="evidence" value="ECO:0007669"/>
    <property type="project" value="InterPro"/>
</dbReference>
<comment type="similarity">
    <text evidence="1">Belongs to the bacterial secretin family.</text>
</comment>
<dbReference type="InterPro" id="IPR004846">
    <property type="entry name" value="T2SS/T3SS_dom"/>
</dbReference>
<evidence type="ECO:0000259" key="3">
    <source>
        <dbReference type="Pfam" id="PF00263"/>
    </source>
</evidence>
<sequence length="722" mass="81150">MRHFVLFLIILFLGFKGFGQEQTRLSSLQNRLEVLAIEYPELDEKVNVNISNTTLSNFLLAISEVHQININVDPDLNSVEIINNFNDVSIQNLLFFLAKEYNLKLDITGNIISISRYVLPVAEPEEKQLVVKYNPIGNTISLNLNDNPLSKVFRKITDESGKNLVYAPGMDELELSIYLSEVNIDTALEKLALANNLKMAKSKDGFYLFNTPISGGESNGVERAINKNDNFYYRVVDSLNRIIEVDFNNVPAEDVIYTIAEDLNLNYFTASSLNNMGEVSVTSESINFDKLLEKIFESLKSQDFEKIINDQNRNRPQTQAQNISERAGAVFTYKKENNIYYFGTENQLALKQTEVVQLMHRSIEMLSNPSSNRRQNRSNRNNFMTGSSNYISGNNSTFGNNGMNNNNQSDFNRNIDRRTTGEEELNTEAIKKLIPEDILNGININIDSELNSFIVSGPSTNIERFKKFITYIDKPVPVVLIEVMIMEVNKSATIETGVSFGIGEERVSTEGQAFPTTSMRLGAETINRVIGGFDGFGSLNMGKVLPNFYMDLKAMESNGSIKILSTPKLSTLNGHKAYLSSGETTYYAVTNQNFFGSQIPQTSETTNYYPIDAELALDIMPFVSGDGEITLDINVIQSSFNGQRIAENAPPGMNSREFSSIIRMRDQDVAILGGIEERTKDDSGSGVPLLARIPVIKWLFSERRREDSKRKLNILIKPTVIY</sequence>
<proteinExistence type="inferred from homology"/>
<accession>A0A2N0TVJ0</accession>
<dbReference type="InterPro" id="IPR001775">
    <property type="entry name" value="GspD/PilQ"/>
</dbReference>
<feature type="compositionally biased region" description="Low complexity" evidence="2">
    <location>
        <begin position="367"/>
        <end position="382"/>
    </location>
</feature>
<dbReference type="Proteomes" id="UP000232673">
    <property type="component" value="Unassembled WGS sequence"/>
</dbReference>
<dbReference type="GO" id="GO:0015627">
    <property type="term" value="C:type II protein secretion system complex"/>
    <property type="evidence" value="ECO:0007669"/>
    <property type="project" value="TreeGrafter"/>
</dbReference>
<dbReference type="InterPro" id="IPR050810">
    <property type="entry name" value="Bact_Secretion_Sys_Channel"/>
</dbReference>
<comment type="caution">
    <text evidence="4">The sequence shown here is derived from an EMBL/GenBank/DDBJ whole genome shotgun (WGS) entry which is preliminary data.</text>
</comment>
<dbReference type="Gene3D" id="3.30.1370.130">
    <property type="match status" value="1"/>
</dbReference>
<feature type="region of interest" description="Disordered" evidence="2">
    <location>
        <begin position="366"/>
        <end position="414"/>
    </location>
</feature>
<feature type="compositionally biased region" description="Low complexity" evidence="2">
    <location>
        <begin position="392"/>
        <end position="412"/>
    </location>
</feature>
<dbReference type="PRINTS" id="PR00811">
    <property type="entry name" value="BCTERIALGSPD"/>
</dbReference>
<feature type="domain" description="Type II/III secretion system secretin-like" evidence="3">
    <location>
        <begin position="554"/>
        <end position="721"/>
    </location>
</feature>
<dbReference type="AlphaFoldDB" id="A0A2N0TVJ0"/>
<dbReference type="PANTHER" id="PTHR30332">
    <property type="entry name" value="PROBABLE GENERAL SECRETION PATHWAY PROTEIN D"/>
    <property type="match status" value="1"/>
</dbReference>
<keyword evidence="5" id="KW-1185">Reference proteome</keyword>
<protein>
    <submittedName>
        <fullName evidence="4">General secretion pathway protein GspD</fullName>
    </submittedName>
</protein>
<dbReference type="Gene3D" id="3.55.50.30">
    <property type="match status" value="1"/>
</dbReference>
<evidence type="ECO:0000256" key="1">
    <source>
        <dbReference type="RuleBase" id="RU004003"/>
    </source>
</evidence>
<name>A0A2N0TVJ0_9FLAO</name>
<dbReference type="PANTHER" id="PTHR30332:SF17">
    <property type="entry name" value="TYPE IV PILIATION SYSTEM PROTEIN DR_0774-RELATED"/>
    <property type="match status" value="1"/>
</dbReference>
<reference evidence="4 5" key="1">
    <citation type="submission" date="2015-10" db="EMBL/GenBank/DDBJ databases">
        <title>Draft genome sequence of Salegentibacter salinarum KCTC 12975.</title>
        <authorList>
            <person name="Lin W."/>
            <person name="Zheng Q."/>
        </authorList>
    </citation>
    <scope>NUCLEOTIDE SEQUENCE [LARGE SCALE GENOMIC DNA]</scope>
    <source>
        <strain evidence="4 5">KCTC 12975</strain>
    </source>
</reference>